<comment type="caution">
    <text evidence="7">The sequence shown here is derived from an EMBL/GenBank/DDBJ whole genome shotgun (WGS) entry which is preliminary data.</text>
</comment>
<feature type="region of interest" description="Disordered" evidence="5">
    <location>
        <begin position="629"/>
        <end position="660"/>
    </location>
</feature>
<dbReference type="Pfam" id="PF08573">
    <property type="entry name" value="SAE2"/>
    <property type="match status" value="1"/>
</dbReference>
<dbReference type="AlphaFoldDB" id="A0A9W9JI45"/>
<feature type="region of interest" description="Disordered" evidence="5">
    <location>
        <begin position="177"/>
        <end position="270"/>
    </location>
</feature>
<evidence type="ECO:0000256" key="4">
    <source>
        <dbReference type="SAM" id="Coils"/>
    </source>
</evidence>
<evidence type="ECO:0000256" key="3">
    <source>
        <dbReference type="ARBA" id="ARBA00023242"/>
    </source>
</evidence>
<protein>
    <recommendedName>
        <fullName evidence="6">DNA endonuclease activator Ctp1 C-terminal domain-containing protein</fullName>
    </recommendedName>
</protein>
<dbReference type="GO" id="GO:0003684">
    <property type="term" value="F:damaged DNA binding"/>
    <property type="evidence" value="ECO:0007669"/>
    <property type="project" value="TreeGrafter"/>
</dbReference>
<evidence type="ECO:0000256" key="5">
    <source>
        <dbReference type="SAM" id="MobiDB-lite"/>
    </source>
</evidence>
<feature type="compositionally biased region" description="Acidic residues" evidence="5">
    <location>
        <begin position="100"/>
        <end position="110"/>
    </location>
</feature>
<dbReference type="GO" id="GO:0005634">
    <property type="term" value="C:nucleus"/>
    <property type="evidence" value="ECO:0007669"/>
    <property type="project" value="UniProtKB-SubCell"/>
</dbReference>
<evidence type="ECO:0000313" key="7">
    <source>
        <dbReference type="EMBL" id="KAJ5196407.1"/>
    </source>
</evidence>
<dbReference type="EMBL" id="JAPQKQ010000005">
    <property type="protein sequence ID" value="KAJ5196407.1"/>
    <property type="molecule type" value="Genomic_DNA"/>
</dbReference>
<reference evidence="7" key="1">
    <citation type="submission" date="2022-11" db="EMBL/GenBank/DDBJ databases">
        <authorList>
            <person name="Petersen C."/>
        </authorList>
    </citation>
    <scope>NUCLEOTIDE SEQUENCE</scope>
    <source>
        <strain evidence="7">IBT 20477</strain>
    </source>
</reference>
<proteinExistence type="predicted"/>
<feature type="region of interest" description="Disordered" evidence="5">
    <location>
        <begin position="474"/>
        <end position="515"/>
    </location>
</feature>
<organism evidence="7 8">
    <name type="scientific">Penicillium cf. viridicatum</name>
    <dbReference type="NCBI Taxonomy" id="2972119"/>
    <lineage>
        <taxon>Eukaryota</taxon>
        <taxon>Fungi</taxon>
        <taxon>Dikarya</taxon>
        <taxon>Ascomycota</taxon>
        <taxon>Pezizomycotina</taxon>
        <taxon>Eurotiomycetes</taxon>
        <taxon>Eurotiomycetidae</taxon>
        <taxon>Eurotiales</taxon>
        <taxon>Aspergillaceae</taxon>
        <taxon>Penicillium</taxon>
    </lineage>
</organism>
<gene>
    <name evidence="7" type="ORF">N7449_006886</name>
</gene>
<feature type="coiled-coil region" evidence="4">
    <location>
        <begin position="48"/>
        <end position="75"/>
    </location>
</feature>
<feature type="domain" description="DNA endonuclease activator Ctp1 C-terminal" evidence="6">
    <location>
        <begin position="542"/>
        <end position="655"/>
    </location>
</feature>
<dbReference type="OrthoDB" id="5801062at2759"/>
<name>A0A9W9JI45_9EURO</name>
<accession>A0A9W9JI45</accession>
<dbReference type="Proteomes" id="UP001150942">
    <property type="component" value="Unassembled WGS sequence"/>
</dbReference>
<dbReference type="PANTHER" id="PTHR15107:SF0">
    <property type="entry name" value="DNA ENDONUCLEASE ACTIVATOR CTP1 C-TERMINAL DOMAIN-CONTAINING PROTEIN"/>
    <property type="match status" value="1"/>
</dbReference>
<reference evidence="7" key="2">
    <citation type="journal article" date="2023" name="IMA Fungus">
        <title>Comparative genomic study of the Penicillium genus elucidates a diverse pangenome and 15 lateral gene transfer events.</title>
        <authorList>
            <person name="Petersen C."/>
            <person name="Sorensen T."/>
            <person name="Nielsen M.R."/>
            <person name="Sondergaard T.E."/>
            <person name="Sorensen J.L."/>
            <person name="Fitzpatrick D.A."/>
            <person name="Frisvad J.C."/>
            <person name="Nielsen K.L."/>
        </authorList>
    </citation>
    <scope>NUCLEOTIDE SEQUENCE</scope>
    <source>
        <strain evidence="7">IBT 20477</strain>
    </source>
</reference>
<dbReference type="GO" id="GO:0010792">
    <property type="term" value="P:DNA double-strand break processing involved in repair via single-strand annealing"/>
    <property type="evidence" value="ECO:0007669"/>
    <property type="project" value="TreeGrafter"/>
</dbReference>
<sequence length="690" mass="77951">MEVVKELHAAVANACEASFDNAYKHMKSHIDAHAKEAEIKESIASQVQRRSEARIRELEHDITVLRSELQQYEVDPRDLELPGEYANLETEFDPKNLWGDDLDDDDDDDDDHRTARKSRKRVEAKYTALYTNLQTFIQTWSGLKSRVLQHKKKLRRWDQQLERGEFTLVLNGQPVTFRRVESPTPEDVDEEHSKAQGFSKKRPREECPDLPAKAIRLSQRRSRADDVHADIKVEDDSQRLNHGLTSESASTQSSSPRPDMEPSESSDTTCLLSDARQQQTRQRLFTTLPDRNLEHTQPAVIRSERPTLVKNEILSSSPARGSMHNSEQPFVSTQDLDEIGDRIRTPIKRKAHRDVNNADAWNSENDTNNARHSKRITIDQQTSQQLSILQPVDGNARRATLSALGSSTKRLQDLERRAIPALAEDGDDAISLLTSSKIGSGVNLGPSGAKTNGGFAQGRLENLLERSVPSKSSLHFSSRVSGLDSTRATDTPHSDQTTPKMSSQMAPDIDPDDEPFRARPLRRLGLGHFKINPARNQGLDYAYNAVVRKKDDRKCISGCTRPGCCGDRFRAMARLGGLPGKSGAEQEEDDQAVLEEFAGEDTQLLRNMSGKERENLLVEARARALANQYGRHRHTHQRAQSPPGFWRTDMPDTQEKDDDLEAAKRLEREKVEERYREAMRPGGLWTWADE</sequence>
<feature type="compositionally biased region" description="Polar residues" evidence="5">
    <location>
        <begin position="474"/>
        <end position="505"/>
    </location>
</feature>
<keyword evidence="3" id="KW-0539">Nucleus</keyword>
<evidence type="ECO:0000256" key="2">
    <source>
        <dbReference type="ARBA" id="ARBA00022763"/>
    </source>
</evidence>
<comment type="subcellular location">
    <subcellularLocation>
        <location evidence="1">Nucleus</location>
    </subcellularLocation>
</comment>
<keyword evidence="4" id="KW-0175">Coiled coil</keyword>
<feature type="compositionally biased region" description="Low complexity" evidence="5">
    <location>
        <begin position="246"/>
        <end position="255"/>
    </location>
</feature>
<dbReference type="InterPro" id="IPR033316">
    <property type="entry name" value="RBBP8-like"/>
</dbReference>
<evidence type="ECO:0000259" key="6">
    <source>
        <dbReference type="Pfam" id="PF08573"/>
    </source>
</evidence>
<keyword evidence="8" id="KW-1185">Reference proteome</keyword>
<evidence type="ECO:0000313" key="8">
    <source>
        <dbReference type="Proteomes" id="UP001150942"/>
    </source>
</evidence>
<feature type="compositionally biased region" description="Basic and acidic residues" evidence="5">
    <location>
        <begin position="222"/>
        <end position="239"/>
    </location>
</feature>
<evidence type="ECO:0000256" key="1">
    <source>
        <dbReference type="ARBA" id="ARBA00004123"/>
    </source>
</evidence>
<dbReference type="PANTHER" id="PTHR15107">
    <property type="entry name" value="RETINOBLASTOMA BINDING PROTEIN 8"/>
    <property type="match status" value="1"/>
</dbReference>
<keyword evidence="2" id="KW-0227">DNA damage</keyword>
<dbReference type="InterPro" id="IPR013882">
    <property type="entry name" value="Ctp1_C"/>
</dbReference>
<feature type="region of interest" description="Disordered" evidence="5">
    <location>
        <begin position="96"/>
        <end position="121"/>
    </location>
</feature>